<accession>A0A2J6QIN9</accession>
<keyword evidence="4" id="KW-1185">Reference proteome</keyword>
<dbReference type="Pfam" id="PF10441">
    <property type="entry name" value="Urb2"/>
    <property type="match status" value="1"/>
</dbReference>
<dbReference type="EMBL" id="KZ613468">
    <property type="protein sequence ID" value="PMD26123.1"/>
    <property type="molecule type" value="Genomic_DNA"/>
</dbReference>
<protein>
    <recommendedName>
        <fullName evidence="2">Nucleolar 27S pre-rRNA processing Urb2/Npa2 C-terminal domain-containing protein</fullName>
    </recommendedName>
</protein>
<dbReference type="PANTHER" id="PTHR15682">
    <property type="entry name" value="UNHEALTHY RIBOSOME BIOGENESIS PROTEIN 2 HOMOLOG"/>
    <property type="match status" value="1"/>
</dbReference>
<evidence type="ECO:0000313" key="3">
    <source>
        <dbReference type="EMBL" id="PMD26123.1"/>
    </source>
</evidence>
<dbReference type="STRING" id="1745343.A0A2J6QIN9"/>
<feature type="region of interest" description="Disordered" evidence="1">
    <location>
        <begin position="1164"/>
        <end position="1184"/>
    </location>
</feature>
<sequence length="1439" mass="161978">MTSKSRAAQERLAELEKLSAPFEEQLEEAAKFVGVDLNTISGSKQDEVETSEKTSAAIYHGREEWLLKWLLKRLQAPGDVEPRNTPSSWWLLRYLLQVLPQPTAARALIDRQFTSILRQTLEEARKSPVDVEMTEAPRIATSDSKEEEKRQKSTKKRKHTGELIGNPSNQIGNLSDLIDAIFSVMDFTIQSTKIITTGSEEGRSSAFSAEYMKTVVKTSAKEAATILGSWVTLCQMALEYQNLDKNNLQKWLTPFIEIWNSHTAEDTSLMQFSIHCTQPILSLLGGVKDGRYSKIDWAPQLEQLISRNIMNPAKAAKWENSDSDLLTTLTRLSILQDTANAPLLFEVAIRSIQPHGFRRRRPNDDTWLQFVFKTLKDAMPPQRAESNGKDVGALLQCAINHKLNLDLGDLRIITAELALPKGREDWGLLATIIKLDANVFLIPNDDQDLLKELLDRITKTSVDESWTELCDQVVSDVLVPLMGEFAKARDLSGFIRHWFAQLVKFDKLRKEAMRFSMGFGAWEDDALQVQLGKLLEPCLTVQQITQILDWLTTEVSEHPDAVCVILEAIAGSIHHEEVVDAIGLRLYHVMFNSGASDKLEGRYRWRSWRILSRSLEWLMASDVDDLSRLWEQKSKPFHNLSSKFTSNIIGNPSKLEPLEVTRFICAAWNSARKNSPMEALCRPFALNVLRRLAQDMRFLPAELKGNEVLGSEACGSVVRTTEPGLGWIAWSTAKFVFAEYPKILELGLELENDVFQKMLQDVFWIASASIPENRAASTDWLLQNSEAFPGLWMSILYSEGVLNNKPLLEIIIDTMLQNQTNINNPIIKSTSTNAFAVKSLLRLPVSIVVKKHTERILGSWLPTGDSTADDTQGFSHKSTALDPAVLSLKIKFMQRPVLEKMKFEELVRLADTLADAELPRQHVNLALLKELARLTFVFVHTNIDQPPQKAYISDAFSQIKKKIKKASEDDEKRLNYALIMIFGVALSIFHTRANPLNDLNVIPKKDLDKTMKRFKEGLLDQLRRILHNAPEENSGQFAHLFILSIIDALSALGVDSSKVAELGDDATAFCAAVQDTELHIGKRLETFMAVHGSNVIQEELLVGDVSTVTGRQSITQKTVAAMVGKDKQAKLKLLDSIFGPGLVGLKKLDKLLAARQVIMSIEDHRKSAKEEDQDEDDEKESESGFDLSEAYSILCGNLWKVSEIRQFCIISETLELMLRTKGRSMSQFNIDTTLGSITILCSRNSPALPPSRSGTIYLHLCRLLQVVLTHHRLKLQGHFHLVVQVMQSLLRLLFTPLPYSTAKTLKHFGSPPPWLSSPKHQLNSKHAAAFTRLVTLICDPSVSSVRGSQHNNLTSVTDKAKRMAGQHMQFVLTTYIKLQLEMRMLPEIREKMVPGLYAIFDTTTPELRRAINDGLDASGRALFATLYRDYARFGKWKGN</sequence>
<feature type="compositionally biased region" description="Acidic residues" evidence="1">
    <location>
        <begin position="1171"/>
        <end position="1180"/>
    </location>
</feature>
<organism evidence="3 4">
    <name type="scientific">Hyaloscypha hepaticicola</name>
    <dbReference type="NCBI Taxonomy" id="2082293"/>
    <lineage>
        <taxon>Eukaryota</taxon>
        <taxon>Fungi</taxon>
        <taxon>Dikarya</taxon>
        <taxon>Ascomycota</taxon>
        <taxon>Pezizomycotina</taxon>
        <taxon>Leotiomycetes</taxon>
        <taxon>Helotiales</taxon>
        <taxon>Hyaloscyphaceae</taxon>
        <taxon>Hyaloscypha</taxon>
    </lineage>
</organism>
<feature type="domain" description="Nucleolar 27S pre-rRNA processing Urb2/Npa2 C-terminal" evidence="2">
    <location>
        <begin position="1210"/>
        <end position="1438"/>
    </location>
</feature>
<name>A0A2J6QIN9_9HELO</name>
<dbReference type="InterPro" id="IPR018849">
    <property type="entry name" value="Urb2/Npa2_C"/>
</dbReference>
<feature type="region of interest" description="Disordered" evidence="1">
    <location>
        <begin position="126"/>
        <end position="166"/>
    </location>
</feature>
<dbReference type="Proteomes" id="UP000235672">
    <property type="component" value="Unassembled WGS sequence"/>
</dbReference>
<dbReference type="InterPro" id="IPR052609">
    <property type="entry name" value="Ribosome_Biogenesis_Reg"/>
</dbReference>
<dbReference type="PANTHER" id="PTHR15682:SF2">
    <property type="entry name" value="UNHEALTHY RIBOSOME BIOGENESIS PROTEIN 2 HOMOLOG"/>
    <property type="match status" value="1"/>
</dbReference>
<reference evidence="3 4" key="1">
    <citation type="submission" date="2016-05" db="EMBL/GenBank/DDBJ databases">
        <title>A degradative enzymes factory behind the ericoid mycorrhizal symbiosis.</title>
        <authorList>
            <consortium name="DOE Joint Genome Institute"/>
            <person name="Martino E."/>
            <person name="Morin E."/>
            <person name="Grelet G."/>
            <person name="Kuo A."/>
            <person name="Kohler A."/>
            <person name="Daghino S."/>
            <person name="Barry K."/>
            <person name="Choi C."/>
            <person name="Cichocki N."/>
            <person name="Clum A."/>
            <person name="Copeland A."/>
            <person name="Hainaut M."/>
            <person name="Haridas S."/>
            <person name="Labutti K."/>
            <person name="Lindquist E."/>
            <person name="Lipzen A."/>
            <person name="Khouja H.-R."/>
            <person name="Murat C."/>
            <person name="Ohm R."/>
            <person name="Olson A."/>
            <person name="Spatafora J."/>
            <person name="Veneault-Fourrey C."/>
            <person name="Henrissat B."/>
            <person name="Grigoriev I."/>
            <person name="Martin F."/>
            <person name="Perotto S."/>
        </authorList>
    </citation>
    <scope>NUCLEOTIDE SEQUENCE [LARGE SCALE GENOMIC DNA]</scope>
    <source>
        <strain evidence="3 4">UAMH 7357</strain>
    </source>
</reference>
<dbReference type="GO" id="GO:0005730">
    <property type="term" value="C:nucleolus"/>
    <property type="evidence" value="ECO:0007669"/>
    <property type="project" value="TreeGrafter"/>
</dbReference>
<evidence type="ECO:0000313" key="4">
    <source>
        <dbReference type="Proteomes" id="UP000235672"/>
    </source>
</evidence>
<dbReference type="GO" id="GO:0042254">
    <property type="term" value="P:ribosome biogenesis"/>
    <property type="evidence" value="ECO:0007669"/>
    <property type="project" value="TreeGrafter"/>
</dbReference>
<gene>
    <name evidence="3" type="ORF">NA56DRAFT_617958</name>
</gene>
<evidence type="ECO:0000256" key="1">
    <source>
        <dbReference type="SAM" id="MobiDB-lite"/>
    </source>
</evidence>
<evidence type="ECO:0000259" key="2">
    <source>
        <dbReference type="Pfam" id="PF10441"/>
    </source>
</evidence>
<proteinExistence type="predicted"/>
<dbReference type="OrthoDB" id="160374at2759"/>